<sequence>MLRYGQSYHSQGFKLRIIYASITIKVEGPALCMDSMDSHDAWAMTSDQKAYYLAQFLRLQPNPSGFLSGQAAKAFFELSKLPVSNLSQIW</sequence>
<dbReference type="AlphaFoldDB" id="A0A0R3T1A9"/>
<keyword evidence="3" id="KW-1185">Reference proteome</keyword>
<feature type="domain" description="EH" evidence="1">
    <location>
        <begin position="48"/>
        <end position="90"/>
    </location>
</feature>
<dbReference type="InterPro" id="IPR000261">
    <property type="entry name" value="EH_dom"/>
</dbReference>
<dbReference type="Proteomes" id="UP000278807">
    <property type="component" value="Unassembled WGS sequence"/>
</dbReference>
<evidence type="ECO:0000313" key="3">
    <source>
        <dbReference type="Proteomes" id="UP000278807"/>
    </source>
</evidence>
<gene>
    <name evidence="2" type="ORF">HNAJ_LOCUS650</name>
</gene>
<dbReference type="SUPFAM" id="SSF47473">
    <property type="entry name" value="EF-hand"/>
    <property type="match status" value="1"/>
</dbReference>
<evidence type="ECO:0000313" key="4">
    <source>
        <dbReference type="WBParaSite" id="HNAJ_0000065001-mRNA-1"/>
    </source>
</evidence>
<protein>
    <submittedName>
        <fullName evidence="4">EH domain-containing protein</fullName>
    </submittedName>
</protein>
<reference evidence="4" key="1">
    <citation type="submission" date="2017-02" db="UniProtKB">
        <authorList>
            <consortium name="WormBaseParasite"/>
        </authorList>
    </citation>
    <scope>IDENTIFICATION</scope>
</reference>
<evidence type="ECO:0000313" key="2">
    <source>
        <dbReference type="EMBL" id="VDN96509.1"/>
    </source>
</evidence>
<evidence type="ECO:0000259" key="1">
    <source>
        <dbReference type="PROSITE" id="PS50031"/>
    </source>
</evidence>
<dbReference type="Gene3D" id="1.10.238.10">
    <property type="entry name" value="EF-hand"/>
    <property type="match status" value="1"/>
</dbReference>
<dbReference type="OrthoDB" id="10045710at2759"/>
<dbReference type="EMBL" id="UZAE01000196">
    <property type="protein sequence ID" value="VDN96509.1"/>
    <property type="molecule type" value="Genomic_DNA"/>
</dbReference>
<organism evidence="4">
    <name type="scientific">Rodentolepis nana</name>
    <name type="common">Dwarf tapeworm</name>
    <name type="synonym">Hymenolepis nana</name>
    <dbReference type="NCBI Taxonomy" id="102285"/>
    <lineage>
        <taxon>Eukaryota</taxon>
        <taxon>Metazoa</taxon>
        <taxon>Spiralia</taxon>
        <taxon>Lophotrochozoa</taxon>
        <taxon>Platyhelminthes</taxon>
        <taxon>Cestoda</taxon>
        <taxon>Eucestoda</taxon>
        <taxon>Cyclophyllidea</taxon>
        <taxon>Hymenolepididae</taxon>
        <taxon>Rodentolepis</taxon>
    </lineage>
</organism>
<proteinExistence type="predicted"/>
<dbReference type="WBParaSite" id="HNAJ_0000065001-mRNA-1">
    <property type="protein sequence ID" value="HNAJ_0000065001-mRNA-1"/>
    <property type="gene ID" value="HNAJ_0000065001"/>
</dbReference>
<dbReference type="InterPro" id="IPR011992">
    <property type="entry name" value="EF-hand-dom_pair"/>
</dbReference>
<accession>A0A0R3T1A9</accession>
<dbReference type="PROSITE" id="PS50031">
    <property type="entry name" value="EH"/>
    <property type="match status" value="1"/>
</dbReference>
<dbReference type="STRING" id="102285.A0A0R3T1A9"/>
<name>A0A0R3T1A9_RODNA</name>
<reference evidence="2 3" key="2">
    <citation type="submission" date="2018-11" db="EMBL/GenBank/DDBJ databases">
        <authorList>
            <consortium name="Pathogen Informatics"/>
        </authorList>
    </citation>
    <scope>NUCLEOTIDE SEQUENCE [LARGE SCALE GENOMIC DNA]</scope>
</reference>